<comment type="caution">
    <text evidence="3">The sequence shown here is derived from an EMBL/GenBank/DDBJ whole genome shotgun (WGS) entry which is preliminary data.</text>
</comment>
<reference evidence="3 4" key="1">
    <citation type="journal article" date="2014" name="Am. J. Bot.">
        <title>Genome assembly and annotation for red clover (Trifolium pratense; Fabaceae).</title>
        <authorList>
            <person name="Istvanek J."/>
            <person name="Jaros M."/>
            <person name="Krenek A."/>
            <person name="Repkova J."/>
        </authorList>
    </citation>
    <scope>NUCLEOTIDE SEQUENCE [LARGE SCALE GENOMIC DNA]</scope>
    <source>
        <strain evidence="4">cv. Tatra</strain>
        <tissue evidence="3">Young leaves</tissue>
    </source>
</reference>
<sequence>MFDSLNDFVHGNMSLAFDSLRVFISNYLFYSFGLILKYFFRFLHLGDAKKAVINSPSQQQLVDGNFHDSKVDGFPEELANFLFWSEDFHQGETECSVFMDSVHEEKTEYSVLKNIHSNFHNDIVKTEVYMDNSVPKEIESVFLDSEFENFVVHEDCKENGGEKEVFVSKESESNFQEIENKNFVSMENGYDLYNGSMKIDEDKEEEKELGDDILEIDSNVQEDGCKIDENETEHSVFAENDANEDGKKIADSVSKGSDSNLH</sequence>
<evidence type="ECO:0000256" key="1">
    <source>
        <dbReference type="SAM" id="MobiDB-lite"/>
    </source>
</evidence>
<keyword evidence="2" id="KW-0812">Transmembrane</keyword>
<organism evidence="3 4">
    <name type="scientific">Trifolium pratense</name>
    <name type="common">Red clover</name>
    <dbReference type="NCBI Taxonomy" id="57577"/>
    <lineage>
        <taxon>Eukaryota</taxon>
        <taxon>Viridiplantae</taxon>
        <taxon>Streptophyta</taxon>
        <taxon>Embryophyta</taxon>
        <taxon>Tracheophyta</taxon>
        <taxon>Spermatophyta</taxon>
        <taxon>Magnoliopsida</taxon>
        <taxon>eudicotyledons</taxon>
        <taxon>Gunneridae</taxon>
        <taxon>Pentapetalae</taxon>
        <taxon>rosids</taxon>
        <taxon>fabids</taxon>
        <taxon>Fabales</taxon>
        <taxon>Fabaceae</taxon>
        <taxon>Papilionoideae</taxon>
        <taxon>50 kb inversion clade</taxon>
        <taxon>NPAAA clade</taxon>
        <taxon>Hologalegina</taxon>
        <taxon>IRL clade</taxon>
        <taxon>Trifolieae</taxon>
        <taxon>Trifolium</taxon>
    </lineage>
</organism>
<gene>
    <name evidence="3" type="ORF">L195_g050027</name>
</gene>
<dbReference type="AlphaFoldDB" id="A0A2K3JRQ4"/>
<feature type="non-terminal residue" evidence="3">
    <location>
        <position position="262"/>
    </location>
</feature>
<feature type="transmembrane region" description="Helical" evidence="2">
    <location>
        <begin position="20"/>
        <end position="40"/>
    </location>
</feature>
<protein>
    <submittedName>
        <fullName evidence="3">Uncharacterized protein</fullName>
    </submittedName>
</protein>
<name>A0A2K3JRQ4_TRIPR</name>
<accession>A0A2K3JRQ4</accession>
<keyword evidence="2" id="KW-0472">Membrane</keyword>
<reference evidence="3 4" key="2">
    <citation type="journal article" date="2017" name="Front. Plant Sci.">
        <title>Gene Classification and Mining of Molecular Markers Useful in Red Clover (Trifolium pratense) Breeding.</title>
        <authorList>
            <person name="Istvanek J."/>
            <person name="Dluhosova J."/>
            <person name="Dluhos P."/>
            <person name="Patkova L."/>
            <person name="Nedelnik J."/>
            <person name="Repkova J."/>
        </authorList>
    </citation>
    <scope>NUCLEOTIDE SEQUENCE [LARGE SCALE GENOMIC DNA]</scope>
    <source>
        <strain evidence="4">cv. Tatra</strain>
        <tissue evidence="3">Young leaves</tissue>
    </source>
</reference>
<dbReference type="Proteomes" id="UP000236291">
    <property type="component" value="Unassembled WGS sequence"/>
</dbReference>
<keyword evidence="2" id="KW-1133">Transmembrane helix</keyword>
<evidence type="ECO:0000313" key="3">
    <source>
        <dbReference type="EMBL" id="PNX56723.1"/>
    </source>
</evidence>
<proteinExistence type="predicted"/>
<feature type="region of interest" description="Disordered" evidence="1">
    <location>
        <begin position="229"/>
        <end position="262"/>
    </location>
</feature>
<evidence type="ECO:0000313" key="4">
    <source>
        <dbReference type="Proteomes" id="UP000236291"/>
    </source>
</evidence>
<dbReference type="ExpressionAtlas" id="A0A2K3JRQ4">
    <property type="expression patterns" value="baseline"/>
</dbReference>
<evidence type="ECO:0000256" key="2">
    <source>
        <dbReference type="SAM" id="Phobius"/>
    </source>
</evidence>
<dbReference type="EMBL" id="ASHM01075158">
    <property type="protein sequence ID" value="PNX56723.1"/>
    <property type="molecule type" value="Genomic_DNA"/>
</dbReference>